<reference evidence="6" key="1">
    <citation type="journal article" date="2020" name="Stud. Mycol.">
        <title>101 Dothideomycetes genomes: a test case for predicting lifestyles and emergence of pathogens.</title>
        <authorList>
            <person name="Haridas S."/>
            <person name="Albert R."/>
            <person name="Binder M."/>
            <person name="Bloem J."/>
            <person name="Labutti K."/>
            <person name="Salamov A."/>
            <person name="Andreopoulos B."/>
            <person name="Baker S."/>
            <person name="Barry K."/>
            <person name="Bills G."/>
            <person name="Bluhm B."/>
            <person name="Cannon C."/>
            <person name="Castanera R."/>
            <person name="Culley D."/>
            <person name="Daum C."/>
            <person name="Ezra D."/>
            <person name="Gonzalez J."/>
            <person name="Henrissat B."/>
            <person name="Kuo A."/>
            <person name="Liang C."/>
            <person name="Lipzen A."/>
            <person name="Lutzoni F."/>
            <person name="Magnuson J."/>
            <person name="Mondo S."/>
            <person name="Nolan M."/>
            <person name="Ohm R."/>
            <person name="Pangilinan J."/>
            <person name="Park H.-J."/>
            <person name="Ramirez L."/>
            <person name="Alfaro M."/>
            <person name="Sun H."/>
            <person name="Tritt A."/>
            <person name="Yoshinaga Y."/>
            <person name="Zwiers L.-H."/>
            <person name="Turgeon B."/>
            <person name="Goodwin S."/>
            <person name="Spatafora J."/>
            <person name="Crous P."/>
            <person name="Grigoriev I."/>
        </authorList>
    </citation>
    <scope>NUCLEOTIDE SEQUENCE</scope>
    <source>
        <strain evidence="6">CBS 262.69</strain>
    </source>
</reference>
<keyword evidence="4" id="KW-0812">Transmembrane</keyword>
<evidence type="ECO:0000256" key="4">
    <source>
        <dbReference type="SAM" id="Phobius"/>
    </source>
</evidence>
<dbReference type="SMART" id="SM00423">
    <property type="entry name" value="PSI"/>
    <property type="match status" value="1"/>
</dbReference>
<dbReference type="EMBL" id="ML996690">
    <property type="protein sequence ID" value="KAF2402928.1"/>
    <property type="molecule type" value="Genomic_DNA"/>
</dbReference>
<evidence type="ECO:0000256" key="2">
    <source>
        <dbReference type="ARBA" id="ARBA00023136"/>
    </source>
</evidence>
<dbReference type="InterPro" id="IPR002165">
    <property type="entry name" value="Plexin_repeat"/>
</dbReference>
<name>A0A6G1I3P4_9PEZI</name>
<proteinExistence type="predicted"/>
<dbReference type="OrthoDB" id="5427091at2759"/>
<keyword evidence="2 4" id="KW-0472">Membrane</keyword>
<keyword evidence="4" id="KW-1133">Transmembrane helix</keyword>
<keyword evidence="3" id="KW-0325">Glycoprotein</keyword>
<protein>
    <recommendedName>
        <fullName evidence="5">PSI domain-containing protein</fullName>
    </recommendedName>
</protein>
<sequence>MSTSPPSDPFHTCWALQSCTSCLAHAACGWCPYSSTCVPLPSSSLPPLLLPLSKAHICPLPWQERYELRTAPLGCGCSTTSLLVGLGAVGGTLVALLVGWLLVWVLGWIYAAERAERGGWVLHEGPRGERWGHTWTRPRRTWWTGWRRREDGESAALLA</sequence>
<evidence type="ECO:0000256" key="1">
    <source>
        <dbReference type="ARBA" id="ARBA00004370"/>
    </source>
</evidence>
<feature type="transmembrane region" description="Helical" evidence="4">
    <location>
        <begin position="88"/>
        <end position="111"/>
    </location>
</feature>
<evidence type="ECO:0000313" key="6">
    <source>
        <dbReference type="EMBL" id="KAF2402928.1"/>
    </source>
</evidence>
<dbReference type="GO" id="GO:0016020">
    <property type="term" value="C:membrane"/>
    <property type="evidence" value="ECO:0007669"/>
    <property type="project" value="UniProtKB-SubCell"/>
</dbReference>
<accession>A0A6G1I3P4</accession>
<keyword evidence="7" id="KW-1185">Reference proteome</keyword>
<dbReference type="Proteomes" id="UP000799640">
    <property type="component" value="Unassembled WGS sequence"/>
</dbReference>
<evidence type="ECO:0000313" key="7">
    <source>
        <dbReference type="Proteomes" id="UP000799640"/>
    </source>
</evidence>
<comment type="subcellular location">
    <subcellularLocation>
        <location evidence="1">Membrane</location>
    </subcellularLocation>
</comment>
<gene>
    <name evidence="6" type="ORF">EJ06DRAFT_527903</name>
</gene>
<evidence type="ECO:0000256" key="3">
    <source>
        <dbReference type="ARBA" id="ARBA00023180"/>
    </source>
</evidence>
<feature type="domain" description="PSI" evidence="5">
    <location>
        <begin position="12"/>
        <end position="59"/>
    </location>
</feature>
<dbReference type="InterPro" id="IPR016201">
    <property type="entry name" value="PSI"/>
</dbReference>
<dbReference type="AlphaFoldDB" id="A0A6G1I3P4"/>
<organism evidence="6 7">
    <name type="scientific">Trichodelitschia bisporula</name>
    <dbReference type="NCBI Taxonomy" id="703511"/>
    <lineage>
        <taxon>Eukaryota</taxon>
        <taxon>Fungi</taxon>
        <taxon>Dikarya</taxon>
        <taxon>Ascomycota</taxon>
        <taxon>Pezizomycotina</taxon>
        <taxon>Dothideomycetes</taxon>
        <taxon>Dothideomycetes incertae sedis</taxon>
        <taxon>Phaeotrichales</taxon>
        <taxon>Phaeotrichaceae</taxon>
        <taxon>Trichodelitschia</taxon>
    </lineage>
</organism>
<dbReference type="Pfam" id="PF01437">
    <property type="entry name" value="PSI"/>
    <property type="match status" value="1"/>
</dbReference>
<evidence type="ECO:0000259" key="5">
    <source>
        <dbReference type="SMART" id="SM00423"/>
    </source>
</evidence>